<keyword evidence="7" id="KW-1185">Reference proteome</keyword>
<dbReference type="PRINTS" id="PR00682">
    <property type="entry name" value="IPNSYNTHASE"/>
</dbReference>
<dbReference type="Proteomes" id="UP001634007">
    <property type="component" value="Unassembled WGS sequence"/>
</dbReference>
<dbReference type="InterPro" id="IPR044861">
    <property type="entry name" value="IPNS-like_FE2OG_OXY"/>
</dbReference>
<feature type="region of interest" description="Disordered" evidence="4">
    <location>
        <begin position="1"/>
        <end position="37"/>
    </location>
</feature>
<proteinExistence type="inferred from homology"/>
<dbReference type="PROSITE" id="PS51471">
    <property type="entry name" value="FE2OG_OXY"/>
    <property type="match status" value="1"/>
</dbReference>
<dbReference type="Gene3D" id="2.60.120.330">
    <property type="entry name" value="B-lactam Antibiotic, Isopenicillin N Synthase, Chain"/>
    <property type="match status" value="1"/>
</dbReference>
<evidence type="ECO:0000259" key="5">
    <source>
        <dbReference type="PROSITE" id="PS51471"/>
    </source>
</evidence>
<comment type="similarity">
    <text evidence="3">Belongs to the iron/ascorbate-dependent oxidoreductase family.</text>
</comment>
<evidence type="ECO:0000256" key="1">
    <source>
        <dbReference type="ARBA" id="ARBA00022723"/>
    </source>
</evidence>
<accession>A0ABD3LK02</accession>
<keyword evidence="2 3" id="KW-0408">Iron</keyword>
<dbReference type="GO" id="GO:0016491">
    <property type="term" value="F:oxidoreductase activity"/>
    <property type="evidence" value="ECO:0007669"/>
    <property type="project" value="UniProtKB-KW"/>
</dbReference>
<protein>
    <recommendedName>
        <fullName evidence="5">Fe2OG dioxygenase domain-containing protein</fullName>
    </recommendedName>
</protein>
<name>A0ABD3LK02_EUCGL</name>
<dbReference type="Pfam" id="PF03171">
    <property type="entry name" value="2OG-FeII_Oxy"/>
    <property type="match status" value="1"/>
</dbReference>
<evidence type="ECO:0000256" key="4">
    <source>
        <dbReference type="SAM" id="MobiDB-lite"/>
    </source>
</evidence>
<dbReference type="InterPro" id="IPR026992">
    <property type="entry name" value="DIOX_N"/>
</dbReference>
<evidence type="ECO:0000313" key="7">
    <source>
        <dbReference type="Proteomes" id="UP001634007"/>
    </source>
</evidence>
<dbReference type="PANTHER" id="PTHR47990">
    <property type="entry name" value="2-OXOGLUTARATE (2OG) AND FE(II)-DEPENDENT OXYGENASE SUPERFAMILY PROTEIN-RELATED"/>
    <property type="match status" value="1"/>
</dbReference>
<keyword evidence="3" id="KW-0560">Oxidoreductase</keyword>
<feature type="domain" description="Fe2OG dioxygenase" evidence="5">
    <location>
        <begin position="204"/>
        <end position="304"/>
    </location>
</feature>
<dbReference type="InterPro" id="IPR005123">
    <property type="entry name" value="Oxoglu/Fe-dep_dioxygenase_dom"/>
</dbReference>
<evidence type="ECO:0000313" key="6">
    <source>
        <dbReference type="EMBL" id="KAL3750521.1"/>
    </source>
</evidence>
<dbReference type="InterPro" id="IPR027443">
    <property type="entry name" value="IPNS-like_sf"/>
</dbReference>
<comment type="caution">
    <text evidence="6">The sequence shown here is derived from an EMBL/GenBank/DDBJ whole genome shotgun (WGS) entry which is preliminary data.</text>
</comment>
<reference evidence="6 7" key="1">
    <citation type="submission" date="2024-11" db="EMBL/GenBank/DDBJ databases">
        <title>Chromosome-level genome assembly of Eucalyptus globulus Labill. provides insights into its genome evolution.</title>
        <authorList>
            <person name="Li X."/>
        </authorList>
    </citation>
    <scope>NUCLEOTIDE SEQUENCE [LARGE SCALE GENOMIC DNA]</scope>
    <source>
        <strain evidence="6">CL2024</strain>
        <tissue evidence="6">Fresh tender leaves</tissue>
    </source>
</reference>
<dbReference type="EMBL" id="JBJKBG010000002">
    <property type="protein sequence ID" value="KAL3750521.1"/>
    <property type="molecule type" value="Genomic_DNA"/>
</dbReference>
<dbReference type="Pfam" id="PF14226">
    <property type="entry name" value="DIOX_N"/>
    <property type="match status" value="1"/>
</dbReference>
<sequence>MELQSSYPPPFRRPSGPAPAVAPDEGSRTTNQIQEQDPIPVVDLQRLDVEGERLGEACRAWGIFRVVNHGVPLDLLTRLRDRARRLFSLPFESKQALLVAPLSYFWGTPVLTPSGSALLGGAQGVNWVEGLNVPLGQLPLLGDGGGGGGGGDDDDEVVTAVASLRNLLQVYGVHLARIAKLLFRAMAEDLRLDPAHSKSYLSESTGFVRLYRYPHCSKAGSDMSGMEAHSDSSVLSILCQDEVGGLELYKDEQWVQVQPVPDALIVNVGDMLQAMSDDEYISVKHRVKVKKPQDRTSVCYFVFPGQDSVIRSSKYRPFTYGDFQAQVQQDVKTLGFKVGLPRFKLD</sequence>
<evidence type="ECO:0000256" key="3">
    <source>
        <dbReference type="RuleBase" id="RU003682"/>
    </source>
</evidence>
<gene>
    <name evidence="6" type="ORF">ACJRO7_011511</name>
</gene>
<dbReference type="GO" id="GO:0046872">
    <property type="term" value="F:metal ion binding"/>
    <property type="evidence" value="ECO:0007669"/>
    <property type="project" value="UniProtKB-KW"/>
</dbReference>
<keyword evidence="1 3" id="KW-0479">Metal-binding</keyword>
<evidence type="ECO:0000256" key="2">
    <source>
        <dbReference type="ARBA" id="ARBA00023004"/>
    </source>
</evidence>
<dbReference type="InterPro" id="IPR050231">
    <property type="entry name" value="Iron_ascorbate_oxido_reductase"/>
</dbReference>
<dbReference type="SUPFAM" id="SSF51197">
    <property type="entry name" value="Clavaminate synthase-like"/>
    <property type="match status" value="1"/>
</dbReference>
<organism evidence="6 7">
    <name type="scientific">Eucalyptus globulus</name>
    <name type="common">Tasmanian blue gum</name>
    <dbReference type="NCBI Taxonomy" id="34317"/>
    <lineage>
        <taxon>Eukaryota</taxon>
        <taxon>Viridiplantae</taxon>
        <taxon>Streptophyta</taxon>
        <taxon>Embryophyta</taxon>
        <taxon>Tracheophyta</taxon>
        <taxon>Spermatophyta</taxon>
        <taxon>Magnoliopsida</taxon>
        <taxon>eudicotyledons</taxon>
        <taxon>Gunneridae</taxon>
        <taxon>Pentapetalae</taxon>
        <taxon>rosids</taxon>
        <taxon>malvids</taxon>
        <taxon>Myrtales</taxon>
        <taxon>Myrtaceae</taxon>
        <taxon>Myrtoideae</taxon>
        <taxon>Eucalypteae</taxon>
        <taxon>Eucalyptus</taxon>
    </lineage>
</organism>
<dbReference type="AlphaFoldDB" id="A0ABD3LK02"/>